<dbReference type="Proteomes" id="UP001162501">
    <property type="component" value="Chromosome 8"/>
</dbReference>
<sequence length="173" mass="18764">MESRLHKPPALLANLCRICGEQEQPPCEFSRQKVPCKRRTAEPDCFRLDGLREPAPLELRGQCLLSREDSLIRGAVVVRLTPDASGRVSGKPWDQEPELRLLEDCLGLASGGPGAACTSRSHANTSGSGGPSKCQHSSPVSNPGGYDSRQPDCQRQQWRKLLAIASLGFFSGL</sequence>
<evidence type="ECO:0000313" key="2">
    <source>
        <dbReference type="Proteomes" id="UP001162501"/>
    </source>
</evidence>
<proteinExistence type="predicted"/>
<name>A0AC60A710_RANTA</name>
<gene>
    <name evidence="1" type="ORF">MRATA1EN22A_LOCUS27335</name>
</gene>
<dbReference type="EMBL" id="OX596092">
    <property type="protein sequence ID" value="CAN0562328.1"/>
    <property type="molecule type" value="Genomic_DNA"/>
</dbReference>
<organism evidence="1 2">
    <name type="scientific">Rangifer tarandus platyrhynchus</name>
    <name type="common">Svalbard reindeer</name>
    <dbReference type="NCBI Taxonomy" id="3082113"/>
    <lineage>
        <taxon>Eukaryota</taxon>
        <taxon>Metazoa</taxon>
        <taxon>Chordata</taxon>
        <taxon>Craniata</taxon>
        <taxon>Vertebrata</taxon>
        <taxon>Euteleostomi</taxon>
        <taxon>Mammalia</taxon>
        <taxon>Eutheria</taxon>
        <taxon>Laurasiatheria</taxon>
        <taxon>Artiodactyla</taxon>
        <taxon>Ruminantia</taxon>
        <taxon>Pecora</taxon>
        <taxon>Cervidae</taxon>
        <taxon>Odocoileinae</taxon>
        <taxon>Rangifer</taxon>
    </lineage>
</organism>
<protein>
    <submittedName>
        <fullName evidence="1">Uncharacterized protein</fullName>
    </submittedName>
</protein>
<accession>A0AC60A710</accession>
<reference evidence="1" key="2">
    <citation type="submission" date="2025-03" db="EMBL/GenBank/DDBJ databases">
        <authorList>
            <consortium name="ELIXIR-Norway"/>
            <consortium name="Elixir Norway"/>
        </authorList>
    </citation>
    <scope>NUCLEOTIDE SEQUENCE</scope>
</reference>
<reference evidence="1" key="1">
    <citation type="submission" date="2023-05" db="EMBL/GenBank/DDBJ databases">
        <authorList>
            <consortium name="ELIXIR-Norway"/>
        </authorList>
    </citation>
    <scope>NUCLEOTIDE SEQUENCE</scope>
</reference>
<evidence type="ECO:0000313" key="1">
    <source>
        <dbReference type="EMBL" id="CAN0562328.1"/>
    </source>
</evidence>